<evidence type="ECO:0000313" key="2">
    <source>
        <dbReference type="Proteomes" id="UP000309215"/>
    </source>
</evidence>
<name>A0A4U1JAA1_9BACT</name>
<protein>
    <submittedName>
        <fullName evidence="1">DUF3540 domain-containing protein</fullName>
    </submittedName>
</protein>
<dbReference type="Pfam" id="PF12059">
    <property type="entry name" value="DUF3540"/>
    <property type="match status" value="2"/>
</dbReference>
<dbReference type="Proteomes" id="UP000309215">
    <property type="component" value="Unassembled WGS sequence"/>
</dbReference>
<evidence type="ECO:0000313" key="1">
    <source>
        <dbReference type="EMBL" id="TKD03570.1"/>
    </source>
</evidence>
<gene>
    <name evidence="1" type="ORF">E8A74_25560</name>
</gene>
<dbReference type="EMBL" id="SSMQ01000028">
    <property type="protein sequence ID" value="TKD03570.1"/>
    <property type="molecule type" value="Genomic_DNA"/>
</dbReference>
<proteinExistence type="predicted"/>
<comment type="caution">
    <text evidence="1">The sequence shown here is derived from an EMBL/GenBank/DDBJ whole genome shotgun (WGS) entry which is preliminary data.</text>
</comment>
<dbReference type="AlphaFoldDB" id="A0A4U1JAA1"/>
<sequence>MSNVARLRFEETADKGLYLGPATVATVRPAEIEVDLPKGGKVHARLALAYTYEPVPGDEVLVIGNAEGHWIIGVVHARGPAVLHFPADAELRAAGTLRIAADRGVEIAAPELSVTTKKIRTIASEVVQAFTTLRQRVTELLSVQAGQTHTVVEGSMHSQAKSATILTEEKVSINGKEVHLG</sequence>
<dbReference type="InterPro" id="IPR021927">
    <property type="entry name" value="DUF3540"/>
</dbReference>
<organism evidence="1 2">
    <name type="scientific">Polyangium fumosum</name>
    <dbReference type="NCBI Taxonomy" id="889272"/>
    <lineage>
        <taxon>Bacteria</taxon>
        <taxon>Pseudomonadati</taxon>
        <taxon>Myxococcota</taxon>
        <taxon>Polyangia</taxon>
        <taxon>Polyangiales</taxon>
        <taxon>Polyangiaceae</taxon>
        <taxon>Polyangium</taxon>
    </lineage>
</organism>
<keyword evidence="2" id="KW-1185">Reference proteome</keyword>
<reference evidence="1 2" key="1">
    <citation type="submission" date="2019-04" db="EMBL/GenBank/DDBJ databases">
        <authorList>
            <person name="Li Y."/>
            <person name="Wang J."/>
        </authorList>
    </citation>
    <scope>NUCLEOTIDE SEQUENCE [LARGE SCALE GENOMIC DNA]</scope>
    <source>
        <strain evidence="1 2">DSM 14668</strain>
    </source>
</reference>
<dbReference type="RefSeq" id="WP_136931691.1">
    <property type="nucleotide sequence ID" value="NZ_SSMQ01000028.1"/>
</dbReference>
<accession>A0A4U1JAA1</accession>
<dbReference type="OrthoDB" id="5504731at2"/>